<evidence type="ECO:0000313" key="1">
    <source>
        <dbReference type="EMBL" id="SEP31968.1"/>
    </source>
</evidence>
<evidence type="ECO:0000313" key="2">
    <source>
        <dbReference type="Proteomes" id="UP000198847"/>
    </source>
</evidence>
<dbReference type="STRING" id="112903.SAMN04490178_11875"/>
<keyword evidence="2" id="KW-1185">Reference proteome</keyword>
<reference evidence="1 2" key="1">
    <citation type="submission" date="2016-10" db="EMBL/GenBank/DDBJ databases">
        <authorList>
            <person name="de Groot N.N."/>
        </authorList>
    </citation>
    <scope>NUCLEOTIDE SEQUENCE [LARGE SCALE GENOMIC DNA]</scope>
    <source>
        <strain evidence="1 2">DSM 13305</strain>
    </source>
</reference>
<accession>A0A1H8WXZ3</accession>
<dbReference type="Proteomes" id="UP000198847">
    <property type="component" value="Unassembled WGS sequence"/>
</dbReference>
<name>A0A1H8WXZ3_9FIRM</name>
<sequence length="59" mass="6797">MYSGAGGQRLSDDEKDDIESMELCKPPSWCKVKAPGLEVFLWRIDEIEIVFLVIDKEEH</sequence>
<dbReference type="AlphaFoldDB" id="A0A1H8WXZ3"/>
<protein>
    <submittedName>
        <fullName evidence="1">Uncharacterized protein</fullName>
    </submittedName>
</protein>
<gene>
    <name evidence="1" type="ORF">SAMN04490178_11875</name>
</gene>
<organism evidence="1 2">
    <name type="scientific">Propionispora vibrioides</name>
    <dbReference type="NCBI Taxonomy" id="112903"/>
    <lineage>
        <taxon>Bacteria</taxon>
        <taxon>Bacillati</taxon>
        <taxon>Bacillota</taxon>
        <taxon>Negativicutes</taxon>
        <taxon>Selenomonadales</taxon>
        <taxon>Sporomusaceae</taxon>
        <taxon>Propionispora</taxon>
    </lineage>
</organism>
<proteinExistence type="predicted"/>
<dbReference type="EMBL" id="FODY01000018">
    <property type="protein sequence ID" value="SEP31968.1"/>
    <property type="molecule type" value="Genomic_DNA"/>
</dbReference>